<sequence>STETTVEKMTNENDKRNNAVPSDAGIDKEWLRVVVADKVEKPTQWNPKETKELGPRRPESQIQNILQQFYWELVDKLREVKFTESGEVITEPDEDSFDKWYENMELATYTHRSKLMDVFNTIARMCHVPQADGYDEDDFETVLSGIIGRCMEEEAYLEIVARVINERYPGLATPFRSTPTVEEMQEYEDLLYRRKLFSLYSSIDTNIEEFAEELQKIEAAAKTDFEILARQLNELVIFGADAWELTLYSLMSPFAPRFLMNALDYRPNLHEMLAGDISTAKSKIH</sequence>
<feature type="compositionally biased region" description="Basic and acidic residues" evidence="1">
    <location>
        <begin position="1"/>
        <end position="17"/>
    </location>
</feature>
<evidence type="ECO:0000313" key="2">
    <source>
        <dbReference type="EMBL" id="GAH49296.1"/>
    </source>
</evidence>
<proteinExistence type="predicted"/>
<dbReference type="EMBL" id="BARU01020456">
    <property type="protein sequence ID" value="GAH49296.1"/>
    <property type="molecule type" value="Genomic_DNA"/>
</dbReference>
<protein>
    <submittedName>
        <fullName evidence="2">Uncharacterized protein</fullName>
    </submittedName>
</protein>
<dbReference type="AlphaFoldDB" id="X1FUG2"/>
<evidence type="ECO:0000256" key="1">
    <source>
        <dbReference type="SAM" id="MobiDB-lite"/>
    </source>
</evidence>
<name>X1FUG2_9ZZZZ</name>
<organism evidence="2">
    <name type="scientific">marine sediment metagenome</name>
    <dbReference type="NCBI Taxonomy" id="412755"/>
    <lineage>
        <taxon>unclassified sequences</taxon>
        <taxon>metagenomes</taxon>
        <taxon>ecological metagenomes</taxon>
    </lineage>
</organism>
<accession>X1FUG2</accession>
<feature type="region of interest" description="Disordered" evidence="1">
    <location>
        <begin position="1"/>
        <end position="23"/>
    </location>
</feature>
<gene>
    <name evidence="2" type="ORF">S03H2_33595</name>
</gene>
<feature type="non-terminal residue" evidence="2">
    <location>
        <position position="1"/>
    </location>
</feature>
<reference evidence="2" key="1">
    <citation type="journal article" date="2014" name="Front. Microbiol.">
        <title>High frequency of phylogenetically diverse reductive dehalogenase-homologous genes in deep subseafloor sedimentary metagenomes.</title>
        <authorList>
            <person name="Kawai M."/>
            <person name="Futagami T."/>
            <person name="Toyoda A."/>
            <person name="Takaki Y."/>
            <person name="Nishi S."/>
            <person name="Hori S."/>
            <person name="Arai W."/>
            <person name="Tsubouchi T."/>
            <person name="Morono Y."/>
            <person name="Uchiyama I."/>
            <person name="Ito T."/>
            <person name="Fujiyama A."/>
            <person name="Inagaki F."/>
            <person name="Takami H."/>
        </authorList>
    </citation>
    <scope>NUCLEOTIDE SEQUENCE</scope>
    <source>
        <strain evidence="2">Expedition CK06-06</strain>
    </source>
</reference>
<feature type="non-terminal residue" evidence="2">
    <location>
        <position position="285"/>
    </location>
</feature>
<comment type="caution">
    <text evidence="2">The sequence shown here is derived from an EMBL/GenBank/DDBJ whole genome shotgun (WGS) entry which is preliminary data.</text>
</comment>